<proteinExistence type="predicted"/>
<evidence type="ECO:0000313" key="1">
    <source>
        <dbReference type="EMBL" id="EHL32188.1"/>
    </source>
</evidence>
<dbReference type="EMBL" id="JH413802">
    <property type="protein sequence ID" value="EHL32188.1"/>
    <property type="molecule type" value="Genomic_DNA"/>
</dbReference>
<name>G9EKQ5_9GAMM</name>
<gene>
    <name evidence="1" type="ORF">LDG_5794</name>
</gene>
<evidence type="ECO:0000313" key="2">
    <source>
        <dbReference type="Proteomes" id="UP000002770"/>
    </source>
</evidence>
<keyword evidence="2" id="KW-1185">Reference proteome</keyword>
<dbReference type="HOGENOM" id="CLU_3100302_0_0_6"/>
<dbReference type="AlphaFoldDB" id="G9EKQ5"/>
<dbReference type="Proteomes" id="UP000002770">
    <property type="component" value="Unassembled WGS sequence"/>
</dbReference>
<protein>
    <submittedName>
        <fullName evidence="1">Uncharacterized protein</fullName>
    </submittedName>
</protein>
<dbReference type="STRING" id="658187.LDG_5794"/>
<reference evidence="1 2" key="1">
    <citation type="journal article" date="2011" name="BMC Genomics">
        <title>Insight into cross-talk between intra-amoebal pathogens.</title>
        <authorList>
            <person name="Gimenez G."/>
            <person name="Bertelli C."/>
            <person name="Moliner C."/>
            <person name="Robert C."/>
            <person name="Raoult D."/>
            <person name="Fournier P.E."/>
            <person name="Greub G."/>
        </authorList>
    </citation>
    <scope>NUCLEOTIDE SEQUENCE [LARGE SCALE GENOMIC DNA]</scope>
    <source>
        <strain evidence="1 2">LLAP12</strain>
    </source>
</reference>
<dbReference type="InParanoid" id="G9EKQ5"/>
<sequence length="51" mass="6063">MDPELYYLNKSTYFMSDKDKRKPLKSLLANEALTASWVLTRCYKLVLQTKF</sequence>
<accession>G9EKQ5</accession>
<organism evidence="1 2">
    <name type="scientific">Legionella drancourtii LLAP12</name>
    <dbReference type="NCBI Taxonomy" id="658187"/>
    <lineage>
        <taxon>Bacteria</taxon>
        <taxon>Pseudomonadati</taxon>
        <taxon>Pseudomonadota</taxon>
        <taxon>Gammaproteobacteria</taxon>
        <taxon>Legionellales</taxon>
        <taxon>Legionellaceae</taxon>
        <taxon>Legionella</taxon>
    </lineage>
</organism>